<dbReference type="Proteomes" id="UP000008549">
    <property type="component" value="Unassembled WGS sequence"/>
</dbReference>
<reference evidence="1 2" key="1">
    <citation type="journal article" date="2003" name="PLoS Biol.">
        <title>The genome sequence of Caenorhabditis briggsae: a platform for comparative genomics.</title>
        <authorList>
            <person name="Stein L.D."/>
            <person name="Bao Z."/>
            <person name="Blasiar D."/>
            <person name="Blumenthal T."/>
            <person name="Brent M.R."/>
            <person name="Chen N."/>
            <person name="Chinwalla A."/>
            <person name="Clarke L."/>
            <person name="Clee C."/>
            <person name="Coghlan A."/>
            <person name="Coulson A."/>
            <person name="D'Eustachio P."/>
            <person name="Fitch D.H."/>
            <person name="Fulton L.A."/>
            <person name="Fulton R.E."/>
            <person name="Griffiths-Jones S."/>
            <person name="Harris T.W."/>
            <person name="Hillier L.W."/>
            <person name="Kamath R."/>
            <person name="Kuwabara P.E."/>
            <person name="Mardis E.R."/>
            <person name="Marra M.A."/>
            <person name="Miner T.L."/>
            <person name="Minx P."/>
            <person name="Mullikin J.C."/>
            <person name="Plumb R.W."/>
            <person name="Rogers J."/>
            <person name="Schein J.E."/>
            <person name="Sohrmann M."/>
            <person name="Spieth J."/>
            <person name="Stajich J.E."/>
            <person name="Wei C."/>
            <person name="Willey D."/>
            <person name="Wilson R.K."/>
            <person name="Durbin R."/>
            <person name="Waterston R.H."/>
        </authorList>
    </citation>
    <scope>NUCLEOTIDE SEQUENCE [LARGE SCALE GENOMIC DNA]</scope>
    <source>
        <strain evidence="1 2">AF16</strain>
    </source>
</reference>
<gene>
    <name evidence="1" type="ORF">CBG25933</name>
    <name evidence="1" type="ORF">CBG_25933</name>
</gene>
<dbReference type="RefSeq" id="XP_045099854.1">
    <property type="nucleotide sequence ID" value="XM_045244042.1"/>
</dbReference>
<protein>
    <submittedName>
        <fullName evidence="1">Protein CBG25933</fullName>
    </submittedName>
</protein>
<reference evidence="1 2" key="2">
    <citation type="journal article" date="2011" name="PLoS Genet.">
        <title>Caenorhabditis briggsae recombinant inbred line genotypes reveal inter-strain incompatibility and the evolution of recombination.</title>
        <authorList>
            <person name="Ross J.A."/>
            <person name="Koboldt D.C."/>
            <person name="Staisch J.E."/>
            <person name="Chamberlin H.M."/>
            <person name="Gupta B.P."/>
            <person name="Miller R.D."/>
            <person name="Baird S.E."/>
            <person name="Haag E.S."/>
        </authorList>
    </citation>
    <scope>NUCLEOTIDE SEQUENCE [LARGE SCALE GENOMIC DNA]</scope>
    <source>
        <strain evidence="1 2">AF16</strain>
    </source>
</reference>
<dbReference type="GeneID" id="68917415"/>
<dbReference type="AlphaFoldDB" id="B6IK65"/>
<evidence type="ECO:0000313" key="2">
    <source>
        <dbReference type="Proteomes" id="UP000008549"/>
    </source>
</evidence>
<dbReference type="InParanoid" id="B6IK65"/>
<name>B6IK65_CAEBR</name>
<dbReference type="KEGG" id="cbr:CBG_25933"/>
<evidence type="ECO:0000313" key="1">
    <source>
        <dbReference type="EMBL" id="CAS00295.1"/>
    </source>
</evidence>
<organism evidence="1 2">
    <name type="scientific">Caenorhabditis briggsae</name>
    <dbReference type="NCBI Taxonomy" id="6238"/>
    <lineage>
        <taxon>Eukaryota</taxon>
        <taxon>Metazoa</taxon>
        <taxon>Ecdysozoa</taxon>
        <taxon>Nematoda</taxon>
        <taxon>Chromadorea</taxon>
        <taxon>Rhabditida</taxon>
        <taxon>Rhabditina</taxon>
        <taxon>Rhabditomorpha</taxon>
        <taxon>Rhabditoidea</taxon>
        <taxon>Rhabditidae</taxon>
        <taxon>Peloderinae</taxon>
        <taxon>Caenorhabditis</taxon>
    </lineage>
</organism>
<dbReference type="PANTHER" id="PTHR47645:SF1">
    <property type="entry name" value="C2H2-TYPE DOMAIN-CONTAINING PROTEIN-RELATED"/>
    <property type="match status" value="1"/>
</dbReference>
<dbReference type="HOGENOM" id="CLU_2514652_0_0_1"/>
<proteinExistence type="predicted"/>
<sequence length="87" mass="10295">MEQFVKGLPYPYEEACKEIVRRRNSYESADKLVRHAIHVQLLQTYHFDQQNGILVNCKECSIHLAWKLYKSKLGVEDTDNWEAKINL</sequence>
<dbReference type="PANTHER" id="PTHR47645">
    <property type="entry name" value="PROTEIN CBG08267"/>
    <property type="match status" value="1"/>
</dbReference>
<dbReference type="CTD" id="68917415"/>
<accession>B6IK65</accession>
<dbReference type="EMBL" id="HE600949">
    <property type="protein sequence ID" value="CAS00295.1"/>
    <property type="molecule type" value="Genomic_DNA"/>
</dbReference>
<keyword evidence="2" id="KW-1185">Reference proteome</keyword>